<gene>
    <name evidence="1" type="ORF">BFS30_21230</name>
</gene>
<name>A0A1D7QLB2_9SPHI</name>
<sequence length="91" mass="10345">MACKFTIDYTRSKTEMIRNLETAIANQHGLFQGDENNGEFSFSTMGFTFRGNYAIEGDLVAVEITNKPFLVSCAKIESEIKKYMESDQEQN</sequence>
<dbReference type="EMBL" id="CP017141">
    <property type="protein sequence ID" value="AOM79461.1"/>
    <property type="molecule type" value="Genomic_DNA"/>
</dbReference>
<organism evidence="1 2">
    <name type="scientific">Pedobacter steynii</name>
    <dbReference type="NCBI Taxonomy" id="430522"/>
    <lineage>
        <taxon>Bacteria</taxon>
        <taxon>Pseudomonadati</taxon>
        <taxon>Bacteroidota</taxon>
        <taxon>Sphingobacteriia</taxon>
        <taxon>Sphingobacteriales</taxon>
        <taxon>Sphingobacteriaceae</taxon>
        <taxon>Pedobacter</taxon>
    </lineage>
</organism>
<evidence type="ECO:0000313" key="2">
    <source>
        <dbReference type="Proteomes" id="UP000094313"/>
    </source>
</evidence>
<proteinExistence type="predicted"/>
<evidence type="ECO:0008006" key="3">
    <source>
        <dbReference type="Google" id="ProtNLM"/>
    </source>
</evidence>
<evidence type="ECO:0000313" key="1">
    <source>
        <dbReference type="EMBL" id="AOM79461.1"/>
    </source>
</evidence>
<dbReference type="RefSeq" id="WP_069381123.1">
    <property type="nucleotide sequence ID" value="NZ_CP017141.1"/>
</dbReference>
<keyword evidence="2" id="KW-1185">Reference proteome</keyword>
<accession>A0A1D7QLB2</accession>
<dbReference type="Proteomes" id="UP000094313">
    <property type="component" value="Chromosome"/>
</dbReference>
<reference evidence="1 2" key="1">
    <citation type="submission" date="2016-08" db="EMBL/GenBank/DDBJ databases">
        <authorList>
            <person name="Seilhamer J.J."/>
        </authorList>
    </citation>
    <scope>NUCLEOTIDE SEQUENCE [LARGE SCALE GENOMIC DNA]</scope>
    <source>
        <strain evidence="1 2">DX4</strain>
    </source>
</reference>
<dbReference type="OrthoDB" id="8818984at2"/>
<dbReference type="AlphaFoldDB" id="A0A1D7QLB2"/>
<protein>
    <recommendedName>
        <fullName evidence="3">Polyhydroxyalkanoic acid system protein</fullName>
    </recommendedName>
</protein>
<dbReference type="KEGG" id="psty:BFS30_21230"/>